<proteinExistence type="inferred from homology"/>
<keyword evidence="5" id="KW-0297">G-protein coupled receptor</keyword>
<dbReference type="PRINTS" id="PR00237">
    <property type="entry name" value="GPCRRHODOPSN"/>
</dbReference>
<dbReference type="InterPro" id="IPR019424">
    <property type="entry name" value="7TM_GPCR_Srsx"/>
</dbReference>
<dbReference type="Gene3D" id="1.20.1070.10">
    <property type="entry name" value="Rhodopsin 7-helix transmembrane proteins"/>
    <property type="match status" value="1"/>
</dbReference>
<feature type="transmembrane region" description="Helical" evidence="6">
    <location>
        <begin position="218"/>
        <end position="237"/>
    </location>
</feature>
<evidence type="ECO:0000256" key="1">
    <source>
        <dbReference type="ARBA" id="ARBA00004370"/>
    </source>
</evidence>
<comment type="subcellular location">
    <subcellularLocation>
        <location evidence="1">Membrane</location>
    </subcellularLocation>
</comment>
<sequence>MVDFDKHISFSVLRLFLMFVAVVGNSLFLFVILKNQKLRGTSANLLLAQLCVANFILGISAGTRGISTLIFQSYDMTIFPRWLCLVLGSPTVLGIHLSQTTMVAIALDRFLCVQFPVAYRQMETTFIALSRLFICLGYSVLGTGASYLGVPFNDDDRVQVCSTSAVITAWYSNYWFFFASIFTVFIYVAYISIYVLFTRRASGDISATQRALFGTMTAVLVSYFLLWCLPNLLSAIFKLIAVPTVVKQLVSALTGLCSNITAATNIFIYGWKHPEMRKYVKRAFVGGQSTAVTPVAAVTKPSSSQF</sequence>
<feature type="transmembrane region" description="Helical" evidence="6">
    <location>
        <begin position="174"/>
        <end position="197"/>
    </location>
</feature>
<evidence type="ECO:0000313" key="8">
    <source>
        <dbReference type="Proteomes" id="UP000095287"/>
    </source>
</evidence>
<feature type="transmembrane region" description="Helical" evidence="6">
    <location>
        <begin position="128"/>
        <end position="150"/>
    </location>
</feature>
<keyword evidence="2 5" id="KW-0812">Transmembrane</keyword>
<keyword evidence="4 6" id="KW-0472">Membrane</keyword>
<dbReference type="GO" id="GO:0004930">
    <property type="term" value="F:G protein-coupled receptor activity"/>
    <property type="evidence" value="ECO:0007669"/>
    <property type="project" value="UniProtKB-KW"/>
</dbReference>
<protein>
    <submittedName>
        <fullName evidence="9">G_PROTEIN_RECEP_F1_2 domain-containing protein</fullName>
    </submittedName>
</protein>
<dbReference type="InterPro" id="IPR017452">
    <property type="entry name" value="GPCR_Rhodpsn_7TM"/>
</dbReference>
<dbReference type="InterPro" id="IPR047130">
    <property type="entry name" value="7TM_GPCR_Srsx_nematod"/>
</dbReference>
<feature type="transmembrane region" description="Helical" evidence="6">
    <location>
        <begin position="45"/>
        <end position="67"/>
    </location>
</feature>
<dbReference type="WBParaSite" id="L893_g300.t1">
    <property type="protein sequence ID" value="L893_g300.t1"/>
    <property type="gene ID" value="L893_g300"/>
</dbReference>
<evidence type="ECO:0000256" key="5">
    <source>
        <dbReference type="RuleBase" id="RU000688"/>
    </source>
</evidence>
<dbReference type="SMART" id="SM01381">
    <property type="entry name" value="7TM_GPCR_Srsx"/>
    <property type="match status" value="1"/>
</dbReference>
<evidence type="ECO:0000259" key="7">
    <source>
        <dbReference type="PROSITE" id="PS50262"/>
    </source>
</evidence>
<feature type="transmembrane region" description="Helical" evidence="6">
    <location>
        <begin position="249"/>
        <end position="271"/>
    </location>
</feature>
<feature type="transmembrane region" description="Helical" evidence="6">
    <location>
        <begin position="79"/>
        <end position="107"/>
    </location>
</feature>
<evidence type="ECO:0000256" key="4">
    <source>
        <dbReference type="ARBA" id="ARBA00023136"/>
    </source>
</evidence>
<dbReference type="PANTHER" id="PTHR23360">
    <property type="entry name" value="G-PROTEIN COUPLED RECEPTORS FAMILY 1 PROFILE DOMAIN-CONTAINING PROTEIN-RELATED"/>
    <property type="match status" value="1"/>
</dbReference>
<keyword evidence="8" id="KW-1185">Reference proteome</keyword>
<dbReference type="InterPro" id="IPR000276">
    <property type="entry name" value="GPCR_Rhodpsn"/>
</dbReference>
<comment type="similarity">
    <text evidence="5">Belongs to the G-protein coupled receptor 1 family.</text>
</comment>
<dbReference type="SUPFAM" id="SSF81321">
    <property type="entry name" value="Family A G protein-coupled receptor-like"/>
    <property type="match status" value="1"/>
</dbReference>
<dbReference type="AlphaFoldDB" id="A0A1I7ZVH3"/>
<dbReference type="Proteomes" id="UP000095287">
    <property type="component" value="Unplaced"/>
</dbReference>
<dbReference type="Pfam" id="PF10320">
    <property type="entry name" value="7TM_GPCR_Srsx"/>
    <property type="match status" value="1"/>
</dbReference>
<keyword evidence="5" id="KW-0675">Receptor</keyword>
<feature type="domain" description="G-protein coupled receptors family 1 profile" evidence="7">
    <location>
        <begin position="24"/>
        <end position="269"/>
    </location>
</feature>
<accession>A0A1I7ZVH3</accession>
<feature type="transmembrane region" description="Helical" evidence="6">
    <location>
        <begin position="12"/>
        <end position="33"/>
    </location>
</feature>
<name>A0A1I7ZVH3_9BILA</name>
<dbReference type="PROSITE" id="PS00237">
    <property type="entry name" value="G_PROTEIN_RECEP_F1_1"/>
    <property type="match status" value="1"/>
</dbReference>
<keyword evidence="5" id="KW-0807">Transducer</keyword>
<dbReference type="GO" id="GO:0016020">
    <property type="term" value="C:membrane"/>
    <property type="evidence" value="ECO:0007669"/>
    <property type="project" value="UniProtKB-SubCell"/>
</dbReference>
<reference evidence="9" key="1">
    <citation type="submission" date="2016-11" db="UniProtKB">
        <authorList>
            <consortium name="WormBaseParasite"/>
        </authorList>
    </citation>
    <scope>IDENTIFICATION</scope>
</reference>
<evidence type="ECO:0000313" key="9">
    <source>
        <dbReference type="WBParaSite" id="L893_g300.t1"/>
    </source>
</evidence>
<dbReference type="CDD" id="cd00637">
    <property type="entry name" value="7tm_classA_rhodopsin-like"/>
    <property type="match status" value="1"/>
</dbReference>
<keyword evidence="3 6" id="KW-1133">Transmembrane helix</keyword>
<evidence type="ECO:0000256" key="2">
    <source>
        <dbReference type="ARBA" id="ARBA00022692"/>
    </source>
</evidence>
<evidence type="ECO:0000256" key="3">
    <source>
        <dbReference type="ARBA" id="ARBA00022989"/>
    </source>
</evidence>
<dbReference type="PROSITE" id="PS50262">
    <property type="entry name" value="G_PROTEIN_RECEP_F1_2"/>
    <property type="match status" value="1"/>
</dbReference>
<organism evidence="8 9">
    <name type="scientific">Steinernema glaseri</name>
    <dbReference type="NCBI Taxonomy" id="37863"/>
    <lineage>
        <taxon>Eukaryota</taxon>
        <taxon>Metazoa</taxon>
        <taxon>Ecdysozoa</taxon>
        <taxon>Nematoda</taxon>
        <taxon>Chromadorea</taxon>
        <taxon>Rhabditida</taxon>
        <taxon>Tylenchina</taxon>
        <taxon>Panagrolaimomorpha</taxon>
        <taxon>Strongyloidoidea</taxon>
        <taxon>Steinernematidae</taxon>
        <taxon>Steinernema</taxon>
    </lineage>
</organism>
<evidence type="ECO:0000256" key="6">
    <source>
        <dbReference type="SAM" id="Phobius"/>
    </source>
</evidence>